<dbReference type="AlphaFoldDB" id="B7GE95"/>
<dbReference type="InParanoid" id="B7GE95"/>
<name>B7GE95_PHATC</name>
<dbReference type="GeneID" id="7199280"/>
<accession>B7GE95</accession>
<feature type="region of interest" description="Disordered" evidence="1">
    <location>
        <begin position="51"/>
        <end position="101"/>
    </location>
</feature>
<dbReference type="OrthoDB" id="41246at2759"/>
<evidence type="ECO:0000256" key="1">
    <source>
        <dbReference type="SAM" id="MobiDB-lite"/>
    </source>
</evidence>
<reference evidence="3" key="2">
    <citation type="submission" date="2008-08" db="EMBL/GenBank/DDBJ databases">
        <authorList>
            <consortium name="Diatom Consortium"/>
            <person name="Grigoriev I."/>
            <person name="Grimwood J."/>
            <person name="Kuo A."/>
            <person name="Otillar R.P."/>
            <person name="Salamov A."/>
            <person name="Detter J.C."/>
            <person name="Lindquist E."/>
            <person name="Shapiro H."/>
            <person name="Lucas S."/>
            <person name="Glavina del Rio T."/>
            <person name="Pitluck S."/>
            <person name="Rokhsar D."/>
            <person name="Bowler C."/>
        </authorList>
    </citation>
    <scope>GENOME REANNOTATION</scope>
    <source>
        <strain evidence="3">CCAP 1055/1</strain>
    </source>
</reference>
<feature type="compositionally biased region" description="Basic and acidic residues" evidence="1">
    <location>
        <begin position="1"/>
        <end position="12"/>
    </location>
</feature>
<proteinExistence type="predicted"/>
<dbReference type="KEGG" id="pti:PHATRDRAFT_50491"/>
<protein>
    <submittedName>
        <fullName evidence="2">Uncharacterized protein</fullName>
    </submittedName>
</protein>
<evidence type="ECO:0000313" key="2">
    <source>
        <dbReference type="EMBL" id="EEC43114.1"/>
    </source>
</evidence>
<organism evidence="2 3">
    <name type="scientific">Phaeodactylum tricornutum (strain CCAP 1055/1)</name>
    <dbReference type="NCBI Taxonomy" id="556484"/>
    <lineage>
        <taxon>Eukaryota</taxon>
        <taxon>Sar</taxon>
        <taxon>Stramenopiles</taxon>
        <taxon>Ochrophyta</taxon>
        <taxon>Bacillariophyta</taxon>
        <taxon>Bacillariophyceae</taxon>
        <taxon>Bacillariophycidae</taxon>
        <taxon>Naviculales</taxon>
        <taxon>Phaeodactylaceae</taxon>
        <taxon>Phaeodactylum</taxon>
    </lineage>
</organism>
<evidence type="ECO:0000313" key="3">
    <source>
        <dbReference type="Proteomes" id="UP000000759"/>
    </source>
</evidence>
<dbReference type="PaxDb" id="2850-Phatr50491"/>
<keyword evidence="3" id="KW-1185">Reference proteome</keyword>
<gene>
    <name evidence="2" type="ORF">PHATRDRAFT_50491</name>
</gene>
<dbReference type="EMBL" id="CM000632">
    <property type="protein sequence ID" value="EEC43114.1"/>
    <property type="molecule type" value="Genomic_DNA"/>
</dbReference>
<reference evidence="2 3" key="1">
    <citation type="journal article" date="2008" name="Nature">
        <title>The Phaeodactylum genome reveals the evolutionary history of diatom genomes.</title>
        <authorList>
            <person name="Bowler C."/>
            <person name="Allen A.E."/>
            <person name="Badger J.H."/>
            <person name="Grimwood J."/>
            <person name="Jabbari K."/>
            <person name="Kuo A."/>
            <person name="Maheswari U."/>
            <person name="Martens C."/>
            <person name="Maumus F."/>
            <person name="Otillar R.P."/>
            <person name="Rayko E."/>
            <person name="Salamov A."/>
            <person name="Vandepoele K."/>
            <person name="Beszteri B."/>
            <person name="Gruber A."/>
            <person name="Heijde M."/>
            <person name="Katinka M."/>
            <person name="Mock T."/>
            <person name="Valentin K."/>
            <person name="Verret F."/>
            <person name="Berges J.A."/>
            <person name="Brownlee C."/>
            <person name="Cadoret J.P."/>
            <person name="Chiovitti A."/>
            <person name="Choi C.J."/>
            <person name="Coesel S."/>
            <person name="De Martino A."/>
            <person name="Detter J.C."/>
            <person name="Durkin C."/>
            <person name="Falciatore A."/>
            <person name="Fournet J."/>
            <person name="Haruta M."/>
            <person name="Huysman M.J."/>
            <person name="Jenkins B.D."/>
            <person name="Jiroutova K."/>
            <person name="Jorgensen R.E."/>
            <person name="Joubert Y."/>
            <person name="Kaplan A."/>
            <person name="Kroger N."/>
            <person name="Kroth P.G."/>
            <person name="La Roche J."/>
            <person name="Lindquist E."/>
            <person name="Lommer M."/>
            <person name="Martin-Jezequel V."/>
            <person name="Lopez P.J."/>
            <person name="Lucas S."/>
            <person name="Mangogna M."/>
            <person name="McGinnis K."/>
            <person name="Medlin L.K."/>
            <person name="Montsant A."/>
            <person name="Oudot-Le Secq M.P."/>
            <person name="Napoli C."/>
            <person name="Obornik M."/>
            <person name="Parker M.S."/>
            <person name="Petit J.L."/>
            <person name="Porcel B.M."/>
            <person name="Poulsen N."/>
            <person name="Robison M."/>
            <person name="Rychlewski L."/>
            <person name="Rynearson T.A."/>
            <person name="Schmutz J."/>
            <person name="Shapiro H."/>
            <person name="Siaut M."/>
            <person name="Stanley M."/>
            <person name="Sussman M.R."/>
            <person name="Taylor A.R."/>
            <person name="Vardi A."/>
            <person name="von Dassow P."/>
            <person name="Vyverman W."/>
            <person name="Willis A."/>
            <person name="Wyrwicz L.S."/>
            <person name="Rokhsar D.S."/>
            <person name="Weissenbach J."/>
            <person name="Armbrust E.V."/>
            <person name="Green B.R."/>
            <person name="Van de Peer Y."/>
            <person name="Grigoriev I.V."/>
        </authorList>
    </citation>
    <scope>NUCLEOTIDE SEQUENCE [LARGE SCALE GENOMIC DNA]</scope>
    <source>
        <strain evidence="2 3">CCAP 1055/1</strain>
    </source>
</reference>
<dbReference type="eggNOG" id="ENOG502SPWW">
    <property type="taxonomic scope" value="Eukaryota"/>
</dbReference>
<dbReference type="Proteomes" id="UP000000759">
    <property type="component" value="Chromosome 30"/>
</dbReference>
<dbReference type="HOGENOM" id="CLU_755389_0_0_1"/>
<sequence>MDAHDWKDHDRTTSPVVSPASKTILPTLVSPLSVQRRLPFRKQSLRLSSKAKKDCLSDDSDASTQSHASSPKCRAVSFASDAPSATPSSRKKALQGPTPKGVPMKKIFRKKFSWKNYPELEQFLIANREEYLRHSALNYTVQQKQYNNRLTSRLLELASENGYVFDEREFSFVTVRDRIRCYFKSYVQSAKKRGILMGYAARKAGLLSSDDLESNTSGSIVTPATSL</sequence>
<feature type="region of interest" description="Disordered" evidence="1">
    <location>
        <begin position="1"/>
        <end position="21"/>
    </location>
</feature>
<dbReference type="RefSeq" id="XP_002185445.1">
    <property type="nucleotide sequence ID" value="XM_002185409.1"/>
</dbReference>